<dbReference type="EMBL" id="BGPR01175214">
    <property type="protein sequence ID" value="GBM44464.1"/>
    <property type="molecule type" value="Genomic_DNA"/>
</dbReference>
<dbReference type="EMBL" id="BGPR01175185">
    <property type="protein sequence ID" value="GBM44368.1"/>
    <property type="molecule type" value="Genomic_DNA"/>
</dbReference>
<dbReference type="Proteomes" id="UP000499080">
    <property type="component" value="Unassembled WGS sequence"/>
</dbReference>
<evidence type="ECO:0000313" key="5">
    <source>
        <dbReference type="Proteomes" id="UP000499080"/>
    </source>
</evidence>
<sequence>MQTQSSAVRHSEREQKPEKEAKSKVTRQMRSVMAAARVQLNSRRE</sequence>
<dbReference type="EMBL" id="BGPR01175204">
    <property type="protein sequence ID" value="GBM44430.1"/>
    <property type="molecule type" value="Genomic_DNA"/>
</dbReference>
<feature type="compositionally biased region" description="Basic and acidic residues" evidence="1">
    <location>
        <begin position="9"/>
        <end position="23"/>
    </location>
</feature>
<proteinExistence type="predicted"/>
<organism evidence="4 5">
    <name type="scientific">Araneus ventricosus</name>
    <name type="common">Orbweaver spider</name>
    <name type="synonym">Epeira ventricosa</name>
    <dbReference type="NCBI Taxonomy" id="182803"/>
    <lineage>
        <taxon>Eukaryota</taxon>
        <taxon>Metazoa</taxon>
        <taxon>Ecdysozoa</taxon>
        <taxon>Arthropoda</taxon>
        <taxon>Chelicerata</taxon>
        <taxon>Arachnida</taxon>
        <taxon>Araneae</taxon>
        <taxon>Araneomorphae</taxon>
        <taxon>Entelegynae</taxon>
        <taxon>Araneoidea</taxon>
        <taxon>Araneidae</taxon>
        <taxon>Araneus</taxon>
    </lineage>
</organism>
<comment type="caution">
    <text evidence="4">The sequence shown here is derived from an EMBL/GenBank/DDBJ whole genome shotgun (WGS) entry which is preliminary data.</text>
</comment>
<reference evidence="4 5" key="1">
    <citation type="journal article" date="2019" name="Sci. Rep.">
        <title>Orb-weaving spider Araneus ventricosus genome elucidates the spidroin gene catalogue.</title>
        <authorList>
            <person name="Kono N."/>
            <person name="Nakamura H."/>
            <person name="Ohtoshi R."/>
            <person name="Moran D.A.P."/>
            <person name="Shinohara A."/>
            <person name="Yoshida Y."/>
            <person name="Fujiwara M."/>
            <person name="Mori M."/>
            <person name="Tomita M."/>
            <person name="Arakawa K."/>
        </authorList>
    </citation>
    <scope>NUCLEOTIDE SEQUENCE [LARGE SCALE GENOMIC DNA]</scope>
</reference>
<feature type="non-terminal residue" evidence="4">
    <location>
        <position position="45"/>
    </location>
</feature>
<keyword evidence="5" id="KW-1185">Reference proteome</keyword>
<protein>
    <submittedName>
        <fullName evidence="4">Uncharacterized protein</fullName>
    </submittedName>
</protein>
<evidence type="ECO:0000313" key="4">
    <source>
        <dbReference type="EMBL" id="GBM44464.1"/>
    </source>
</evidence>
<gene>
    <name evidence="3" type="ORF">AVEN_168328_1</name>
    <name evidence="4" type="ORF">AVEN_248317_1</name>
    <name evidence="2" type="ORF">AVEN_32032_1</name>
</gene>
<dbReference type="AlphaFoldDB" id="A0A4Y2FXR6"/>
<feature type="region of interest" description="Disordered" evidence="1">
    <location>
        <begin position="1"/>
        <end position="28"/>
    </location>
</feature>
<evidence type="ECO:0000256" key="1">
    <source>
        <dbReference type="SAM" id="MobiDB-lite"/>
    </source>
</evidence>
<name>A0A4Y2FXR6_ARAVE</name>
<evidence type="ECO:0000313" key="2">
    <source>
        <dbReference type="EMBL" id="GBM44368.1"/>
    </source>
</evidence>
<evidence type="ECO:0000313" key="3">
    <source>
        <dbReference type="EMBL" id="GBM44430.1"/>
    </source>
</evidence>
<accession>A0A4Y2FXR6</accession>